<evidence type="ECO:0000313" key="1">
    <source>
        <dbReference type="EMBL" id="MPN34268.1"/>
    </source>
</evidence>
<protein>
    <submittedName>
        <fullName evidence="1">Uncharacterized protein</fullName>
    </submittedName>
</protein>
<comment type="caution">
    <text evidence="1">The sequence shown here is derived from an EMBL/GenBank/DDBJ whole genome shotgun (WGS) entry which is preliminary data.</text>
</comment>
<gene>
    <name evidence="1" type="ORF">SDC9_181761</name>
</gene>
<dbReference type="EMBL" id="VSSQ01087215">
    <property type="protein sequence ID" value="MPN34268.1"/>
    <property type="molecule type" value="Genomic_DNA"/>
</dbReference>
<sequence length="210" mass="23545">MVFSGGALFWHSRFGGMNDDLLKNEMAFYASQGFQAGQFLKKLEPGRQLLLMVDPDFQRNENIKQLAYAMIEGYGSNDIQLDTIQLPTELTEMPMPLYMSMTAEDFDKVADRYPDAAFVISTIGLPTDVEKLKILKNENGPKILLLGLPSGPIPGLVELIAADKIAAVVFSNPKARYDVPAPRSQNEAFDIRYVLVTKDNLEEYRNLFTN</sequence>
<organism evidence="1">
    <name type="scientific">bioreactor metagenome</name>
    <dbReference type="NCBI Taxonomy" id="1076179"/>
    <lineage>
        <taxon>unclassified sequences</taxon>
        <taxon>metagenomes</taxon>
        <taxon>ecological metagenomes</taxon>
    </lineage>
</organism>
<name>A0A645H5I4_9ZZZZ</name>
<dbReference type="AlphaFoldDB" id="A0A645H5I4"/>
<reference evidence="1" key="1">
    <citation type="submission" date="2019-08" db="EMBL/GenBank/DDBJ databases">
        <authorList>
            <person name="Kucharzyk K."/>
            <person name="Murdoch R.W."/>
            <person name="Higgins S."/>
            <person name="Loffler F."/>
        </authorList>
    </citation>
    <scope>NUCLEOTIDE SEQUENCE</scope>
</reference>
<proteinExistence type="predicted"/>
<accession>A0A645H5I4</accession>